<feature type="transmembrane region" description="Helical" evidence="7">
    <location>
        <begin position="46"/>
        <end position="64"/>
    </location>
</feature>
<feature type="transmembrane region" description="Helical" evidence="7">
    <location>
        <begin position="367"/>
        <end position="387"/>
    </location>
</feature>
<evidence type="ECO:0000256" key="7">
    <source>
        <dbReference type="SAM" id="Phobius"/>
    </source>
</evidence>
<evidence type="ECO:0000256" key="3">
    <source>
        <dbReference type="ARBA" id="ARBA00022692"/>
    </source>
</evidence>
<name>A0A1V6TUQ1_9EURO</name>
<dbReference type="PANTHER" id="PTHR31064">
    <property type="entry name" value="POTASSIUM TRANSPORT PROTEIN DDB_G0292412-RELATED"/>
    <property type="match status" value="1"/>
</dbReference>
<dbReference type="InterPro" id="IPR051143">
    <property type="entry name" value="TrkH_K-transport"/>
</dbReference>
<keyword evidence="9" id="KW-1185">Reference proteome</keyword>
<protein>
    <recommendedName>
        <fullName evidence="10">Potassium transport protein</fullName>
    </recommendedName>
</protein>
<feature type="transmembrane region" description="Helical" evidence="7">
    <location>
        <begin position="305"/>
        <end position="332"/>
    </location>
</feature>
<comment type="caution">
    <text evidence="8">The sequence shown here is derived from an EMBL/GenBank/DDBJ whole genome shotgun (WGS) entry which is preliminary data.</text>
</comment>
<dbReference type="STRING" id="303698.A0A1V6TUQ1"/>
<dbReference type="GO" id="GO:0005886">
    <property type="term" value="C:plasma membrane"/>
    <property type="evidence" value="ECO:0007669"/>
    <property type="project" value="TreeGrafter"/>
</dbReference>
<feature type="transmembrane region" description="Helical" evidence="7">
    <location>
        <begin position="231"/>
        <end position="260"/>
    </location>
</feature>
<feature type="transmembrane region" description="Helical" evidence="7">
    <location>
        <begin position="272"/>
        <end position="293"/>
    </location>
</feature>
<keyword evidence="2" id="KW-0813">Transport</keyword>
<dbReference type="GO" id="GO:0030007">
    <property type="term" value="P:intracellular potassium ion homeostasis"/>
    <property type="evidence" value="ECO:0007669"/>
    <property type="project" value="TreeGrafter"/>
</dbReference>
<keyword evidence="4 7" id="KW-1133">Transmembrane helix</keyword>
<evidence type="ECO:0000256" key="1">
    <source>
        <dbReference type="ARBA" id="ARBA00004141"/>
    </source>
</evidence>
<dbReference type="OrthoDB" id="9999863at2759"/>
<evidence type="ECO:0000256" key="2">
    <source>
        <dbReference type="ARBA" id="ARBA00022448"/>
    </source>
</evidence>
<evidence type="ECO:0000256" key="6">
    <source>
        <dbReference type="ARBA" id="ARBA00023136"/>
    </source>
</evidence>
<accession>A0A1V6TUQ1</accession>
<evidence type="ECO:0000313" key="8">
    <source>
        <dbReference type="EMBL" id="OQE30115.1"/>
    </source>
</evidence>
<evidence type="ECO:0000256" key="4">
    <source>
        <dbReference type="ARBA" id="ARBA00022989"/>
    </source>
</evidence>
<reference evidence="9" key="1">
    <citation type="journal article" date="2017" name="Nat. Microbiol.">
        <title>Global analysis of biosynthetic gene clusters reveals vast potential of secondary metabolite production in Penicillium species.</title>
        <authorList>
            <person name="Nielsen J.C."/>
            <person name="Grijseels S."/>
            <person name="Prigent S."/>
            <person name="Ji B."/>
            <person name="Dainat J."/>
            <person name="Nielsen K.F."/>
            <person name="Frisvad J.C."/>
            <person name="Workman M."/>
            <person name="Nielsen J."/>
        </authorList>
    </citation>
    <scope>NUCLEOTIDE SEQUENCE [LARGE SCALE GENOMIC DNA]</scope>
    <source>
        <strain evidence="9">IBT 24891</strain>
    </source>
</reference>
<dbReference type="EMBL" id="MLKD01000002">
    <property type="protein sequence ID" value="OQE30115.1"/>
    <property type="molecule type" value="Genomic_DNA"/>
</dbReference>
<evidence type="ECO:0000313" key="9">
    <source>
        <dbReference type="Proteomes" id="UP000191285"/>
    </source>
</evidence>
<feature type="transmembrane region" description="Helical" evidence="7">
    <location>
        <begin position="16"/>
        <end position="34"/>
    </location>
</feature>
<keyword evidence="5" id="KW-0406">Ion transport</keyword>
<dbReference type="Pfam" id="PF02386">
    <property type="entry name" value="TrkH"/>
    <property type="match status" value="1"/>
</dbReference>
<proteinExistence type="predicted"/>
<dbReference type="GO" id="GO:0140107">
    <property type="term" value="F:high-affinity potassium ion transmembrane transporter activity"/>
    <property type="evidence" value="ECO:0007669"/>
    <property type="project" value="TreeGrafter"/>
</dbReference>
<comment type="subcellular location">
    <subcellularLocation>
        <location evidence="1">Membrane</location>
        <topology evidence="1">Multi-pass membrane protein</topology>
    </subcellularLocation>
</comment>
<evidence type="ECO:0000256" key="5">
    <source>
        <dbReference type="ARBA" id="ARBA00023065"/>
    </source>
</evidence>
<keyword evidence="6 7" id="KW-0472">Membrane</keyword>
<feature type="transmembrane region" description="Helical" evidence="7">
    <location>
        <begin position="76"/>
        <end position="96"/>
    </location>
</feature>
<evidence type="ECO:0008006" key="10">
    <source>
        <dbReference type="Google" id="ProtNLM"/>
    </source>
</evidence>
<keyword evidence="3 7" id="KW-0812">Transmembrane</keyword>
<dbReference type="PANTHER" id="PTHR31064:SF37">
    <property type="entry name" value="TRANSPORTER, PUTATIVE (EUROFUNG)-RELATED"/>
    <property type="match status" value="1"/>
</dbReference>
<dbReference type="InterPro" id="IPR003445">
    <property type="entry name" value="Cat_transpt"/>
</dbReference>
<dbReference type="GO" id="GO:1990573">
    <property type="term" value="P:potassium ion import across plasma membrane"/>
    <property type="evidence" value="ECO:0007669"/>
    <property type="project" value="TreeGrafter"/>
</dbReference>
<organism evidence="8 9">
    <name type="scientific">Penicillium steckii</name>
    <dbReference type="NCBI Taxonomy" id="303698"/>
    <lineage>
        <taxon>Eukaryota</taxon>
        <taxon>Fungi</taxon>
        <taxon>Dikarya</taxon>
        <taxon>Ascomycota</taxon>
        <taxon>Pezizomycotina</taxon>
        <taxon>Eurotiomycetes</taxon>
        <taxon>Eurotiomycetidae</taxon>
        <taxon>Eurotiales</taxon>
        <taxon>Aspergillaceae</taxon>
        <taxon>Penicillium</taxon>
    </lineage>
</organism>
<sequence>MLIMADLLKITPLATHYVYIILISMIGSVVLYTASALNKDSHVQYVDALFMSFSAMTGTGLNVVDLSTLSCFQQGTIFALLLLGHAFPIFGVIYFSRALSFRSALKDNRDLTNVKENQESWSSFVQHESRNCEVVSRCDIKGVISVHCADEVKAKVPAITVQEVLIDSQSSDRSTLPVFNAGNGHRDIDNRETFFNRFFCWSNGIIQRASKQVSSMRLNDYNNPDGVKSMAYALVAFLIVFYFIGLLILGSVVLGLWSIFVRPDIPLDNGSSPLWAGVFLATSAICNNGMSLIDTNMGPYQKEVFPLLVCGLLILAGSRLFPCLLRSFIWVIKMILPDRPNWELSHKTLDFVFEQSHDFCVYLYPTWQTYLLLFNVLMCNAILWGGFEISAQYSEEISSLPLNFRILDGLFQALSVRSGGFSVVAFDRLPQGLLIVYVLMMYFSTFPVSSTIGSTDFAHPFSTDKRQQRSLIPQLRSIGQKIWSQFKHDITFLSFATLLINIVESDRFRNDPLAFSTFKVIFETVSAYSCVGVSIGYPGKSFAFCGAWHTLSKLLLIVVSLQGRHRGLASSLESSVALSKHMDHEWSRHDSKEKDWHVNVEEKPGCGV</sequence>
<dbReference type="AlphaFoldDB" id="A0A1V6TUQ1"/>
<dbReference type="Proteomes" id="UP000191285">
    <property type="component" value="Unassembled WGS sequence"/>
</dbReference>
<gene>
    <name evidence="8" type="ORF">PENSTE_c002G03520</name>
</gene>